<evidence type="ECO:0000256" key="1">
    <source>
        <dbReference type="ARBA" id="ARBA00022491"/>
    </source>
</evidence>
<dbReference type="PRINTS" id="PR00455">
    <property type="entry name" value="HTHTETR"/>
</dbReference>
<evidence type="ECO:0000256" key="3">
    <source>
        <dbReference type="ARBA" id="ARBA00023125"/>
    </source>
</evidence>
<accession>A0A2C9EKV4</accession>
<feature type="domain" description="HTH tetR-type" evidence="7">
    <location>
        <begin position="23"/>
        <end position="83"/>
    </location>
</feature>
<dbReference type="SUPFAM" id="SSF48498">
    <property type="entry name" value="Tetracyclin repressor-like, C-terminal domain"/>
    <property type="match status" value="1"/>
</dbReference>
<keyword evidence="2" id="KW-0805">Transcription regulation</keyword>
<feature type="compositionally biased region" description="Basic and acidic residues" evidence="6">
    <location>
        <begin position="12"/>
        <end position="23"/>
    </location>
</feature>
<dbReference type="AlphaFoldDB" id="A0A2C9EKV4"/>
<evidence type="ECO:0000256" key="2">
    <source>
        <dbReference type="ARBA" id="ARBA00023015"/>
    </source>
</evidence>
<dbReference type="KEGG" id="pprc:PFLCHA0_c24170"/>
<reference evidence="9" key="1">
    <citation type="journal article" date="2014" name="Genome Announc.">
        <title>Full-genome sequence of the plant growth-promoting bacterium Pseudomonas protegens CHA0.</title>
        <authorList>
            <person name="Jousset A."/>
            <person name="Schuldes J."/>
            <person name="Keel C."/>
            <person name="Maurhofer M."/>
            <person name="Daniel R."/>
            <person name="Scheu S."/>
            <person name="Thuermer A."/>
        </authorList>
    </citation>
    <scope>NUCLEOTIDE SEQUENCE [LARGE SCALE GENOMIC DNA]</scope>
    <source>
        <strain evidence="9">DSM 19095 / LMG 27888 / CFBP 6595 / CHA0</strain>
    </source>
</reference>
<evidence type="ECO:0000256" key="4">
    <source>
        <dbReference type="ARBA" id="ARBA00023163"/>
    </source>
</evidence>
<dbReference type="PANTHER" id="PTHR30055">
    <property type="entry name" value="HTH-TYPE TRANSCRIPTIONAL REGULATOR RUTR"/>
    <property type="match status" value="1"/>
</dbReference>
<evidence type="ECO:0000313" key="9">
    <source>
        <dbReference type="Proteomes" id="UP000013940"/>
    </source>
</evidence>
<dbReference type="InterPro" id="IPR023772">
    <property type="entry name" value="DNA-bd_HTH_TetR-type_CS"/>
</dbReference>
<dbReference type="PANTHER" id="PTHR30055:SF234">
    <property type="entry name" value="HTH-TYPE TRANSCRIPTIONAL REGULATOR BETI"/>
    <property type="match status" value="1"/>
</dbReference>
<sequence length="217" mass="23875">MSMLSWSRNQHWKGDMARRSNTDERRGQIVAALQAVMAKAGYAGATVAAIARHAELAPGLVHYHFKDKREILVALVDSLAGYAHQRYESRAAEAQTAEQRLQAYIAAHLAYGSDAQPDAVAAWVMIGEQSAHDPDVREVYQAVLAAQMKLLKGLLRQRFAERGRRARGLDALVAGITCFIQGAFTLSTTARPLLPTAFAAPTLSAWVERYIDGEEER</sequence>
<dbReference type="Pfam" id="PF13977">
    <property type="entry name" value="TetR_C_6"/>
    <property type="match status" value="1"/>
</dbReference>
<dbReference type="InterPro" id="IPR009057">
    <property type="entry name" value="Homeodomain-like_sf"/>
</dbReference>
<keyword evidence="4" id="KW-0804">Transcription</keyword>
<dbReference type="PROSITE" id="PS50977">
    <property type="entry name" value="HTH_TETR_2"/>
    <property type="match status" value="1"/>
</dbReference>
<evidence type="ECO:0000256" key="6">
    <source>
        <dbReference type="SAM" id="MobiDB-lite"/>
    </source>
</evidence>
<gene>
    <name evidence="8" type="ORF">PFLCHA0_c24170</name>
</gene>
<dbReference type="eggNOG" id="COG1309">
    <property type="taxonomic scope" value="Bacteria"/>
</dbReference>
<dbReference type="HOGENOM" id="CLU_069356_15_11_6"/>
<dbReference type="PROSITE" id="PS01081">
    <property type="entry name" value="HTH_TETR_1"/>
    <property type="match status" value="1"/>
</dbReference>
<evidence type="ECO:0000259" key="7">
    <source>
        <dbReference type="PROSITE" id="PS50977"/>
    </source>
</evidence>
<keyword evidence="1" id="KW-0678">Repressor</keyword>
<dbReference type="SUPFAM" id="SSF46689">
    <property type="entry name" value="Homeodomain-like"/>
    <property type="match status" value="1"/>
</dbReference>
<dbReference type="Proteomes" id="UP000013940">
    <property type="component" value="Chromosome"/>
</dbReference>
<name>A0A2C9EKV4_PSEPH</name>
<dbReference type="InterPro" id="IPR050109">
    <property type="entry name" value="HTH-type_TetR-like_transc_reg"/>
</dbReference>
<feature type="region of interest" description="Disordered" evidence="6">
    <location>
        <begin position="1"/>
        <end position="23"/>
    </location>
</feature>
<dbReference type="GO" id="GO:0000976">
    <property type="term" value="F:transcription cis-regulatory region binding"/>
    <property type="evidence" value="ECO:0007669"/>
    <property type="project" value="TreeGrafter"/>
</dbReference>
<dbReference type="InterPro" id="IPR039538">
    <property type="entry name" value="BetI_C"/>
</dbReference>
<keyword evidence="3 5" id="KW-0238">DNA-binding</keyword>
<dbReference type="InterPro" id="IPR036271">
    <property type="entry name" value="Tet_transcr_reg_TetR-rel_C_sf"/>
</dbReference>
<protein>
    <submittedName>
        <fullName evidence="8">Transcriptional regulator, TetR family</fullName>
    </submittedName>
</protein>
<dbReference type="GO" id="GO:0003700">
    <property type="term" value="F:DNA-binding transcription factor activity"/>
    <property type="evidence" value="ECO:0007669"/>
    <property type="project" value="TreeGrafter"/>
</dbReference>
<feature type="DNA-binding region" description="H-T-H motif" evidence="5">
    <location>
        <begin position="46"/>
        <end position="65"/>
    </location>
</feature>
<dbReference type="InterPro" id="IPR001647">
    <property type="entry name" value="HTH_TetR"/>
</dbReference>
<evidence type="ECO:0000313" key="8">
    <source>
        <dbReference type="EMBL" id="AGL84188.1"/>
    </source>
</evidence>
<evidence type="ECO:0000256" key="5">
    <source>
        <dbReference type="PROSITE-ProRule" id="PRU00335"/>
    </source>
</evidence>
<organism evidence="8 9">
    <name type="scientific">Pseudomonas protegens (strain DSM 19095 / LMG 27888 / CFBP 6595 / CHA0)</name>
    <dbReference type="NCBI Taxonomy" id="1124983"/>
    <lineage>
        <taxon>Bacteria</taxon>
        <taxon>Pseudomonadati</taxon>
        <taxon>Pseudomonadota</taxon>
        <taxon>Gammaproteobacteria</taxon>
        <taxon>Pseudomonadales</taxon>
        <taxon>Pseudomonadaceae</taxon>
        <taxon>Pseudomonas</taxon>
    </lineage>
</organism>
<dbReference type="EMBL" id="CP003190">
    <property type="protein sequence ID" value="AGL84188.1"/>
    <property type="molecule type" value="Genomic_DNA"/>
</dbReference>
<dbReference type="Gene3D" id="1.10.357.10">
    <property type="entry name" value="Tetracycline Repressor, domain 2"/>
    <property type="match status" value="1"/>
</dbReference>
<proteinExistence type="predicted"/>
<dbReference type="Pfam" id="PF00440">
    <property type="entry name" value="TetR_N"/>
    <property type="match status" value="1"/>
</dbReference>